<gene>
    <name evidence="1" type="ORF">A21D_01487</name>
</gene>
<dbReference type="Proteomes" id="UP000234237">
    <property type="component" value="Chromosome"/>
</dbReference>
<name>A0A2K9IXU0_9BACI</name>
<evidence type="ECO:0000313" key="2">
    <source>
        <dbReference type="Proteomes" id="UP000234237"/>
    </source>
</evidence>
<reference evidence="2" key="1">
    <citation type="submission" date="2016-11" db="EMBL/GenBank/DDBJ databases">
        <title>Complete genome sequence of Virgibacillus pantothenticus 21D, a halophilic bacterium isolated from the deep hypersaline anoxic basin Discovery in the Mediterranean Sea.</title>
        <authorList>
            <person name="Zeaiter Z."/>
            <person name="Booth J.M."/>
            <person name="Prosdocimi E.M."/>
            <person name="Mapelli F."/>
            <person name="Fusi M."/>
            <person name="Daffonchio D."/>
            <person name="Borin S."/>
            <person name="Crotti E."/>
        </authorList>
    </citation>
    <scope>NUCLEOTIDE SEQUENCE [LARGE SCALE GENOMIC DNA]</scope>
    <source>
        <strain evidence="2">21D</strain>
    </source>
</reference>
<dbReference type="AlphaFoldDB" id="A0A2K9IXU0"/>
<accession>A0A2K9IXU0</accession>
<organism evidence="1 2">
    <name type="scientific">Virgibacillus dokdonensis</name>
    <dbReference type="NCBI Taxonomy" id="302167"/>
    <lineage>
        <taxon>Bacteria</taxon>
        <taxon>Bacillati</taxon>
        <taxon>Bacillota</taxon>
        <taxon>Bacilli</taxon>
        <taxon>Bacillales</taxon>
        <taxon>Bacillaceae</taxon>
        <taxon>Virgibacillus</taxon>
    </lineage>
</organism>
<dbReference type="KEGG" id="vpn:A21D_01487"/>
<protein>
    <submittedName>
        <fullName evidence="1">Uncharacterized protein</fullName>
    </submittedName>
</protein>
<evidence type="ECO:0000313" key="1">
    <source>
        <dbReference type="EMBL" id="AUJ24568.1"/>
    </source>
</evidence>
<proteinExistence type="predicted"/>
<dbReference type="EMBL" id="CP018622">
    <property type="protein sequence ID" value="AUJ24568.1"/>
    <property type="molecule type" value="Genomic_DNA"/>
</dbReference>
<sequence length="50" mass="5914">MNCMLKGATREKILKKIITEAQHECNTLFNVYTEYREANAEYHLLIVIKK</sequence>